<gene>
    <name evidence="2" type="ORF">D7Y33_11055</name>
    <name evidence="3" type="ORF">GPNADHDJ_02824</name>
</gene>
<organism evidence="2 5">
    <name type="scientific">Stenotrophomonas maltophilia</name>
    <name type="common">Pseudomonas maltophilia</name>
    <name type="synonym">Xanthomonas maltophilia</name>
    <dbReference type="NCBI Taxonomy" id="40324"/>
    <lineage>
        <taxon>Bacteria</taxon>
        <taxon>Pseudomonadati</taxon>
        <taxon>Pseudomonadota</taxon>
        <taxon>Gammaproteobacteria</taxon>
        <taxon>Lysobacterales</taxon>
        <taxon>Lysobacteraceae</taxon>
        <taxon>Stenotrophomonas</taxon>
        <taxon>Stenotrophomonas maltophilia group</taxon>
    </lineage>
</organism>
<dbReference type="Gene3D" id="3.30.160.510">
    <property type="entry name" value="Histone-like nucleoid-structuring protein H-NS"/>
    <property type="match status" value="1"/>
</dbReference>
<dbReference type="EMBL" id="RAUE01000017">
    <property type="protein sequence ID" value="MBA0311536.1"/>
    <property type="molecule type" value="Genomic_DNA"/>
</dbReference>
<evidence type="ECO:0000256" key="1">
    <source>
        <dbReference type="SAM" id="MobiDB-lite"/>
    </source>
</evidence>
<evidence type="ECO:0000313" key="5">
    <source>
        <dbReference type="Proteomes" id="UP000822271"/>
    </source>
</evidence>
<accession>A0AAW3S3E9</accession>
<reference evidence="3 4" key="3">
    <citation type="submission" date="2020-08" db="EMBL/GenBank/DDBJ databases">
        <title>Phenotypic and transcriptomic analysis of seven clinical Stenotrophomonas maltophilia isolates identify a small set of shared and commonly regulated genes involved in biofilm lifestyle.</title>
        <authorList>
            <person name="Alio I."/>
            <person name="Gudzuhn M."/>
            <person name="Streit W."/>
        </authorList>
    </citation>
    <scope>NUCLEOTIDE SEQUENCE [LARGE SCALE GENOMIC DNA]</scope>
    <source>
        <strain evidence="3 4">UHH_SKK55</strain>
    </source>
</reference>
<evidence type="ECO:0000313" key="4">
    <source>
        <dbReference type="Proteomes" id="UP000515598"/>
    </source>
</evidence>
<sequence>MAFTTLQSINAEIKQLEAQKRLVEKRDGEVPKAIAVLQKYAKVLSPAQRRQVAKLIGEAIDVTPARSPKPSAGPLKGRKLGKVAPKYRLPTGETWAGRGLAPKAFTAWAKSAEGKAWAQANPGAKFPPAAGKVKKAAAKGAAKVGKVAKKAKPIRKPAKKAKPKPAA</sequence>
<feature type="region of interest" description="Disordered" evidence="1">
    <location>
        <begin position="140"/>
        <end position="167"/>
    </location>
</feature>
<reference evidence="2" key="2">
    <citation type="journal article" date="2020" name="Front. Microbiol.">
        <title>Genetic Variants of the DSF Quorum Sensing System in Stenotrophomonas maltophilia Influence Virulence and Resistance Phenotypes Among Genotypically Diverse Clinical Isolates.</title>
        <authorList>
            <person name="Yero D."/>
            <person name="Huedo P."/>
            <person name="Conchillo-Sole O."/>
            <person name="Martinez-Servat S."/>
            <person name="Mamat U."/>
            <person name="Coves X."/>
            <person name="Llanas F."/>
            <person name="Roca I."/>
            <person name="Vila J."/>
            <person name="Schaible U.E."/>
            <person name="Daura X."/>
            <person name="Gibert I."/>
        </authorList>
    </citation>
    <scope>NUCLEOTIDE SEQUENCE</scope>
    <source>
        <strain evidence="2">OG156</strain>
    </source>
</reference>
<dbReference type="Proteomes" id="UP000822271">
    <property type="component" value="Unassembled WGS sequence"/>
</dbReference>
<evidence type="ECO:0000313" key="3">
    <source>
        <dbReference type="EMBL" id="QNG78606.1"/>
    </source>
</evidence>
<proteinExistence type="predicted"/>
<dbReference type="EMBL" id="CP060025">
    <property type="protein sequence ID" value="QNG78606.1"/>
    <property type="molecule type" value="Genomic_DNA"/>
</dbReference>
<evidence type="ECO:0000313" key="2">
    <source>
        <dbReference type="EMBL" id="MBA0311536.1"/>
    </source>
</evidence>
<dbReference type="RefSeq" id="WP_049429334.1">
    <property type="nucleotide sequence ID" value="NZ_CP040433.1"/>
</dbReference>
<name>A0AAW3S3E9_STEMA</name>
<dbReference type="Proteomes" id="UP000515598">
    <property type="component" value="Chromosome"/>
</dbReference>
<protein>
    <submittedName>
        <fullName evidence="2">Histone-like nucleoid-structuring protein</fullName>
    </submittedName>
</protein>
<dbReference type="AlphaFoldDB" id="A0AAW3S3E9"/>
<reference evidence="2" key="1">
    <citation type="submission" date="2018-09" db="EMBL/GenBank/DDBJ databases">
        <authorList>
            <person name="Groschel M."/>
            <person name="Kohl T."/>
            <person name="Conchillo-Sole O."/>
            <person name="Mamat U."/>
            <person name="Yero D."/>
            <person name="Niemann S."/>
            <person name="Daura X."/>
            <person name="Gibert I."/>
        </authorList>
    </citation>
    <scope>NUCLEOTIDE SEQUENCE</scope>
    <source>
        <strain evidence="2">OG156</strain>
    </source>
</reference>
<feature type="compositionally biased region" description="Basic residues" evidence="1">
    <location>
        <begin position="146"/>
        <end position="167"/>
    </location>
</feature>